<feature type="transmembrane region" description="Helical" evidence="1">
    <location>
        <begin position="70"/>
        <end position="89"/>
    </location>
</feature>
<comment type="caution">
    <text evidence="2">The sequence shown here is derived from an EMBL/GenBank/DDBJ whole genome shotgun (WGS) entry which is preliminary data.</text>
</comment>
<dbReference type="EMBL" id="RCUX01000020">
    <property type="protein sequence ID" value="RLP71888.1"/>
    <property type="molecule type" value="Genomic_DNA"/>
</dbReference>
<feature type="transmembrane region" description="Helical" evidence="1">
    <location>
        <begin position="121"/>
        <end position="139"/>
    </location>
</feature>
<reference evidence="2 3" key="1">
    <citation type="submission" date="2018-10" db="EMBL/GenBank/DDBJ databases">
        <authorList>
            <person name="Li J."/>
        </authorList>
    </citation>
    <scope>NUCLEOTIDE SEQUENCE [LARGE SCALE GENOMIC DNA]</scope>
    <source>
        <strain evidence="2 3">IF 016277</strain>
    </source>
</reference>
<keyword evidence="1" id="KW-0472">Membrane</keyword>
<feature type="transmembrane region" description="Helical" evidence="1">
    <location>
        <begin position="40"/>
        <end position="61"/>
    </location>
</feature>
<evidence type="ECO:0000313" key="3">
    <source>
        <dbReference type="Proteomes" id="UP000272503"/>
    </source>
</evidence>
<gene>
    <name evidence="2" type="ORF">D9V32_15780</name>
</gene>
<feature type="transmembrane region" description="Helical" evidence="1">
    <location>
        <begin position="12"/>
        <end position="34"/>
    </location>
</feature>
<feature type="transmembrane region" description="Helical" evidence="1">
    <location>
        <begin position="151"/>
        <end position="169"/>
    </location>
</feature>
<organism evidence="2 3">
    <name type="scientific">Mycetocola tolaasinivorans</name>
    <dbReference type="NCBI Taxonomy" id="76635"/>
    <lineage>
        <taxon>Bacteria</taxon>
        <taxon>Bacillati</taxon>
        <taxon>Actinomycetota</taxon>
        <taxon>Actinomycetes</taxon>
        <taxon>Micrococcales</taxon>
        <taxon>Microbacteriaceae</taxon>
        <taxon>Mycetocola</taxon>
    </lineage>
</organism>
<keyword evidence="1" id="KW-0812">Transmembrane</keyword>
<dbReference type="Proteomes" id="UP000272503">
    <property type="component" value="Unassembled WGS sequence"/>
</dbReference>
<protein>
    <submittedName>
        <fullName evidence="2">Uncharacterized protein</fullName>
    </submittedName>
</protein>
<dbReference type="RefSeq" id="WP_121649873.1">
    <property type="nucleotide sequence ID" value="NZ_RCUX01000020.1"/>
</dbReference>
<accession>A0A3L6ZVP7</accession>
<feature type="transmembrane region" description="Helical" evidence="1">
    <location>
        <begin position="189"/>
        <end position="208"/>
    </location>
</feature>
<keyword evidence="1" id="KW-1133">Transmembrane helix</keyword>
<keyword evidence="3" id="KW-1185">Reference proteome</keyword>
<sequence length="265" mass="29410">MFGFGTGDRSRVAFWWLIGVLAASGVAMAFVVAFGEFGSVGFSITWRVFVADLYLIAALAAQHVWLRRTIWIGAGITFLLGIITVLWPGSGRNRWSQPYYEYGNTQSGWSPWDGFLQDLETALHICVGGLVVLGFLSLAYRWLKGERVLRITYLTTFGLGVASILIAAIRTLDSRYRMNLGEGLSRVHTALIILALTGAAIVIIAGFVQRRTILARERLAASPVEASPAPAVPEATVPVDNPELRALVRTYVEEYLREREQYRRE</sequence>
<dbReference type="AlphaFoldDB" id="A0A3L6ZVP7"/>
<proteinExistence type="predicted"/>
<dbReference type="OrthoDB" id="4991473at2"/>
<evidence type="ECO:0000256" key="1">
    <source>
        <dbReference type="SAM" id="Phobius"/>
    </source>
</evidence>
<name>A0A3L6ZVP7_9MICO</name>
<evidence type="ECO:0000313" key="2">
    <source>
        <dbReference type="EMBL" id="RLP71888.1"/>
    </source>
</evidence>